<keyword evidence="4" id="KW-1185">Reference proteome</keyword>
<dbReference type="NCBIfam" id="NF033580">
    <property type="entry name" value="transpos_IS5_3"/>
    <property type="match status" value="1"/>
</dbReference>
<dbReference type="GO" id="GO:0003677">
    <property type="term" value="F:DNA binding"/>
    <property type="evidence" value="ECO:0007669"/>
    <property type="project" value="InterPro"/>
</dbReference>
<dbReference type="InterPro" id="IPR025161">
    <property type="entry name" value="IS402-like_dom"/>
</dbReference>
<dbReference type="KEGG" id="nco:AAW31_10375"/>
<gene>
    <name evidence="3" type="ORF">AAW31_10375</name>
</gene>
<sequence length="247" mass="28373">MLNDECWSKLEKILLQESIDNKRNLRMMVEGILYRMRVGCPWRDLPRVFGCWNSIYKRFNAWSLSRKWLNIFKALAVDPDWEWRFMDGSYVKAHQHSAGAASQESQAIGKSRAGNTIRIHLAVDGYGLPVEFEITGGEVNDCSAAPDLIARLPDAKAMSADKGYDSEWLREQITKKGARAVIPGKRNSLKGNADMDWGLYQYRHLVENAFARLKQYRAIATRYDKLKRNYESMVAIACGYLWLPTRA</sequence>
<proteinExistence type="predicted"/>
<name>A0A0F7KKV5_9PROT</name>
<dbReference type="PANTHER" id="PTHR30007">
    <property type="entry name" value="PHP DOMAIN PROTEIN"/>
    <property type="match status" value="1"/>
</dbReference>
<dbReference type="GO" id="GO:0006313">
    <property type="term" value="P:DNA transposition"/>
    <property type="evidence" value="ECO:0007669"/>
    <property type="project" value="InterPro"/>
</dbReference>
<dbReference type="PATRIC" id="fig|44574.3.peg.2524"/>
<dbReference type="Pfam" id="PF01609">
    <property type="entry name" value="DDE_Tnp_1"/>
    <property type="match status" value="1"/>
</dbReference>
<evidence type="ECO:0000313" key="3">
    <source>
        <dbReference type="EMBL" id="AKH39579.1"/>
    </source>
</evidence>
<evidence type="ECO:0000313" key="4">
    <source>
        <dbReference type="Proteomes" id="UP000034156"/>
    </source>
</evidence>
<organism evidence="3 4">
    <name type="scientific">Nitrosomonas communis</name>
    <dbReference type="NCBI Taxonomy" id="44574"/>
    <lineage>
        <taxon>Bacteria</taxon>
        <taxon>Pseudomonadati</taxon>
        <taxon>Pseudomonadota</taxon>
        <taxon>Betaproteobacteria</taxon>
        <taxon>Nitrosomonadales</taxon>
        <taxon>Nitrosomonadaceae</taxon>
        <taxon>Nitrosomonas</taxon>
    </lineage>
</organism>
<dbReference type="Proteomes" id="UP000034156">
    <property type="component" value="Chromosome"/>
</dbReference>
<dbReference type="GO" id="GO:0004803">
    <property type="term" value="F:transposase activity"/>
    <property type="evidence" value="ECO:0007669"/>
    <property type="project" value="InterPro"/>
</dbReference>
<reference evidence="4" key="1">
    <citation type="submission" date="2015-05" db="EMBL/GenBank/DDBJ databases">
        <title>Draft genome of Nitrosomonas communis strain Nm2.</title>
        <authorList>
            <person name="Kozlowski J.A."/>
            <person name="Kits K.D."/>
            <person name="Stein L.Y."/>
        </authorList>
    </citation>
    <scope>NUCLEOTIDE SEQUENCE [LARGE SCALE GENOMIC DNA]</scope>
    <source>
        <strain evidence="4">Nm2</strain>
    </source>
</reference>
<evidence type="ECO:0000259" key="1">
    <source>
        <dbReference type="Pfam" id="PF01609"/>
    </source>
</evidence>
<dbReference type="Pfam" id="PF13340">
    <property type="entry name" value="DUF4096"/>
    <property type="match status" value="1"/>
</dbReference>
<protein>
    <submittedName>
        <fullName evidence="3">Transposase</fullName>
    </submittedName>
</protein>
<dbReference type="AlphaFoldDB" id="A0A0F7KKV5"/>
<accession>A0A0F7KKV5</accession>
<evidence type="ECO:0000259" key="2">
    <source>
        <dbReference type="Pfam" id="PF13340"/>
    </source>
</evidence>
<feature type="domain" description="Insertion element IS402-like" evidence="2">
    <location>
        <begin position="2"/>
        <end position="72"/>
    </location>
</feature>
<dbReference type="InterPro" id="IPR002559">
    <property type="entry name" value="Transposase_11"/>
</dbReference>
<dbReference type="EMBL" id="CP011451">
    <property type="protein sequence ID" value="AKH39579.1"/>
    <property type="molecule type" value="Genomic_DNA"/>
</dbReference>
<dbReference type="PANTHER" id="PTHR30007:SF1">
    <property type="entry name" value="BLR1914 PROTEIN"/>
    <property type="match status" value="1"/>
</dbReference>
<feature type="domain" description="Transposase IS4-like" evidence="1">
    <location>
        <begin position="85"/>
        <end position="242"/>
    </location>
</feature>
<reference evidence="3 4" key="2">
    <citation type="journal article" date="2016" name="Genome Announc.">
        <title>Genome Sequence of Nitrosomonas communis Strain Nm2, a Mesophilic Ammonia-Oxidizing Bacterium Isolated from Mediterranean Soil.</title>
        <authorList>
            <person name="Kozlowski J.A."/>
            <person name="Kits K.D."/>
            <person name="Stein L.Y."/>
        </authorList>
    </citation>
    <scope>NUCLEOTIDE SEQUENCE [LARGE SCALE GENOMIC DNA]</scope>
    <source>
        <strain evidence="3 4">Nm2</strain>
    </source>
</reference>